<keyword evidence="3" id="KW-1185">Reference proteome</keyword>
<feature type="signal peptide" evidence="1">
    <location>
        <begin position="1"/>
        <end position="19"/>
    </location>
</feature>
<evidence type="ECO:0000313" key="2">
    <source>
        <dbReference type="EMBL" id="MBB3940356.1"/>
    </source>
</evidence>
<accession>A0A7W6BYP2</accession>
<name>A0A7W6BYP2_9SPHN</name>
<organism evidence="2 3">
    <name type="scientific">Novosphingobium fluoreni</name>
    <dbReference type="NCBI Taxonomy" id="1391222"/>
    <lineage>
        <taxon>Bacteria</taxon>
        <taxon>Pseudomonadati</taxon>
        <taxon>Pseudomonadota</taxon>
        <taxon>Alphaproteobacteria</taxon>
        <taxon>Sphingomonadales</taxon>
        <taxon>Sphingomonadaceae</taxon>
        <taxon>Novosphingobium</taxon>
    </lineage>
</organism>
<dbReference type="EMBL" id="JACIDY010000004">
    <property type="protein sequence ID" value="MBB3940356.1"/>
    <property type="molecule type" value="Genomic_DNA"/>
</dbReference>
<comment type="caution">
    <text evidence="2">The sequence shown here is derived from an EMBL/GenBank/DDBJ whole genome shotgun (WGS) entry which is preliminary data.</text>
</comment>
<proteinExistence type="predicted"/>
<dbReference type="Proteomes" id="UP000561459">
    <property type="component" value="Unassembled WGS sequence"/>
</dbReference>
<evidence type="ECO:0000256" key="1">
    <source>
        <dbReference type="SAM" id="SignalP"/>
    </source>
</evidence>
<sequence length="103" mass="10560">MKHLILTAAVFSLSTAAVAAEVPASSPTATAAATAVIKPRVLVKTSNGGRVGSIDRVINDASGQPASVQIIYRGRFVMIPASTLTPSEKVLVTSLTTADVNKL</sequence>
<keyword evidence="1" id="KW-0732">Signal</keyword>
<dbReference type="RefSeq" id="WP_183616982.1">
    <property type="nucleotide sequence ID" value="NZ_JACIDY010000004.1"/>
</dbReference>
<feature type="chain" id="PRO_5030943641" description="PRC-barrel domain-containing protein" evidence="1">
    <location>
        <begin position="20"/>
        <end position="103"/>
    </location>
</feature>
<dbReference type="AlphaFoldDB" id="A0A7W6BYP2"/>
<gene>
    <name evidence="2" type="ORF">GGR39_002013</name>
</gene>
<reference evidence="2 3" key="1">
    <citation type="submission" date="2020-08" db="EMBL/GenBank/DDBJ databases">
        <title>Genomic Encyclopedia of Type Strains, Phase IV (KMG-IV): sequencing the most valuable type-strain genomes for metagenomic binning, comparative biology and taxonomic classification.</title>
        <authorList>
            <person name="Goeker M."/>
        </authorList>
    </citation>
    <scope>NUCLEOTIDE SEQUENCE [LARGE SCALE GENOMIC DNA]</scope>
    <source>
        <strain evidence="2 3">DSM 27568</strain>
    </source>
</reference>
<evidence type="ECO:0000313" key="3">
    <source>
        <dbReference type="Proteomes" id="UP000561459"/>
    </source>
</evidence>
<protein>
    <recommendedName>
        <fullName evidence="4">PRC-barrel domain-containing protein</fullName>
    </recommendedName>
</protein>
<evidence type="ECO:0008006" key="4">
    <source>
        <dbReference type="Google" id="ProtNLM"/>
    </source>
</evidence>